<name>A0A9E7EFV0_9LILI</name>
<dbReference type="PANTHER" id="PTHR33640:SF8">
    <property type="entry name" value="TRANSMEMBRANE PROTEIN"/>
    <property type="match status" value="1"/>
</dbReference>
<dbReference type="SMART" id="SM00768">
    <property type="entry name" value="X8"/>
    <property type="match status" value="1"/>
</dbReference>
<organism evidence="4 5">
    <name type="scientific">Musa troglodytarum</name>
    <name type="common">fe'i banana</name>
    <dbReference type="NCBI Taxonomy" id="320322"/>
    <lineage>
        <taxon>Eukaryota</taxon>
        <taxon>Viridiplantae</taxon>
        <taxon>Streptophyta</taxon>
        <taxon>Embryophyta</taxon>
        <taxon>Tracheophyta</taxon>
        <taxon>Spermatophyta</taxon>
        <taxon>Magnoliopsida</taxon>
        <taxon>Liliopsida</taxon>
        <taxon>Zingiberales</taxon>
        <taxon>Musaceae</taxon>
        <taxon>Musa</taxon>
    </lineage>
</organism>
<dbReference type="Pfam" id="PF07983">
    <property type="entry name" value="X8"/>
    <property type="match status" value="1"/>
</dbReference>
<evidence type="ECO:0000313" key="4">
    <source>
        <dbReference type="EMBL" id="URD76429.1"/>
    </source>
</evidence>
<evidence type="ECO:0000256" key="2">
    <source>
        <dbReference type="SAM" id="Phobius"/>
    </source>
</evidence>
<keyword evidence="2" id="KW-0812">Transmembrane</keyword>
<gene>
    <name evidence="4" type="ORF">MUK42_09728</name>
</gene>
<keyword evidence="1" id="KW-0732">Signal</keyword>
<evidence type="ECO:0000313" key="5">
    <source>
        <dbReference type="Proteomes" id="UP001055439"/>
    </source>
</evidence>
<feature type="transmembrane region" description="Helical" evidence="2">
    <location>
        <begin position="108"/>
        <end position="131"/>
    </location>
</feature>
<dbReference type="Proteomes" id="UP001055439">
    <property type="component" value="Chromosome 1"/>
</dbReference>
<evidence type="ECO:0000259" key="3">
    <source>
        <dbReference type="SMART" id="SM00768"/>
    </source>
</evidence>
<proteinExistence type="predicted"/>
<dbReference type="PANTHER" id="PTHR33640">
    <property type="entry name" value="TRANSMEMBRANE PROTEIN"/>
    <property type="match status" value="1"/>
</dbReference>
<dbReference type="Gene3D" id="1.20.58.1040">
    <property type="match status" value="1"/>
</dbReference>
<sequence length="392" mass="43732">MNISYKKQKWRCHLYKTPSPSDFPRAHFHSQLRSLRFVVQCFKFVARRFVWDRQIPEMDAIQAAKRRAMRRYRRFQRIGTLLRCLEASAAFVLVSWSSARIPTGFLRHLASVLLSSHFVFLLGNAIVLLLLADSGRQFPASPNSSSGDFYEEFLETRGSRLSCPLPPPPVAVVYEDKAVCVEMRADQRGRSGRVDPRRGAPPELRGDKTLVTEEEVPADAEEFRRAVEAFIAKQTKFHLEEHMAIVSAPAPQTILRALLFVATGLTRALLEAAVSSFLVSLAFALLLVSLGAGTGKFPAHHGNRLLPYVLPGDCSSCVSTLIANLNYACSQVDCSVMQRRGACFDPDTLISHASIAMNLYYQAMGRNRWNCYFDDSALVVATDPSFGSCVYA</sequence>
<keyword evidence="5" id="KW-1185">Reference proteome</keyword>
<feature type="transmembrane region" description="Helical" evidence="2">
    <location>
        <begin position="75"/>
        <end position="96"/>
    </location>
</feature>
<keyword evidence="2" id="KW-1133">Transmembrane helix</keyword>
<keyword evidence="2" id="KW-0472">Membrane</keyword>
<reference evidence="4" key="1">
    <citation type="submission" date="2022-05" db="EMBL/GenBank/DDBJ databases">
        <title>The Musa troglodytarum L. genome provides insights into the mechanism of non-climacteric behaviour and enrichment of carotenoids.</title>
        <authorList>
            <person name="Wang J."/>
        </authorList>
    </citation>
    <scope>NUCLEOTIDE SEQUENCE</scope>
    <source>
        <tissue evidence="4">Leaf</tissue>
    </source>
</reference>
<feature type="transmembrane region" description="Helical" evidence="2">
    <location>
        <begin position="276"/>
        <end position="295"/>
    </location>
</feature>
<dbReference type="InterPro" id="IPR012946">
    <property type="entry name" value="X8"/>
</dbReference>
<protein>
    <submittedName>
        <fullName evidence="4">X8 domain</fullName>
    </submittedName>
</protein>
<dbReference type="AlphaFoldDB" id="A0A9E7EFV0"/>
<dbReference type="OrthoDB" id="1095087at2759"/>
<dbReference type="EMBL" id="CP097502">
    <property type="protein sequence ID" value="URD76429.1"/>
    <property type="molecule type" value="Genomic_DNA"/>
</dbReference>
<evidence type="ECO:0000256" key="1">
    <source>
        <dbReference type="ARBA" id="ARBA00022729"/>
    </source>
</evidence>
<feature type="domain" description="X8" evidence="3">
    <location>
        <begin position="315"/>
        <end position="391"/>
    </location>
</feature>
<accession>A0A9E7EFV0</accession>